<reference evidence="1" key="1">
    <citation type="journal article" date="2022" name="Cell">
        <title>Design, construction, and in vivo augmentation of a complex gut microbiome.</title>
        <authorList>
            <person name="Cheng A.G."/>
            <person name="Ho P.Y."/>
            <person name="Aranda-Diaz A."/>
            <person name="Jain S."/>
            <person name="Yu F.B."/>
            <person name="Meng X."/>
            <person name="Wang M."/>
            <person name="Iakiviak M."/>
            <person name="Nagashima K."/>
            <person name="Zhao A."/>
            <person name="Murugkar P."/>
            <person name="Patil A."/>
            <person name="Atabakhsh K."/>
            <person name="Weakley A."/>
            <person name="Yan J."/>
            <person name="Brumbaugh A.R."/>
            <person name="Higginbottom S."/>
            <person name="Dimas A."/>
            <person name="Shiver A.L."/>
            <person name="Deutschbauer A."/>
            <person name="Neff N."/>
            <person name="Sonnenburg J.L."/>
            <person name="Huang K.C."/>
            <person name="Fischbach M.A."/>
        </authorList>
    </citation>
    <scope>NUCLEOTIDE SEQUENCE</scope>
    <source>
        <strain evidence="1">JC50</strain>
    </source>
</reference>
<proteinExistence type="predicted"/>
<organism evidence="1 2">
    <name type="scientific">Alistipes senegalensis JC50</name>
    <dbReference type="NCBI Taxonomy" id="1033732"/>
    <lineage>
        <taxon>Bacteria</taxon>
        <taxon>Pseudomonadati</taxon>
        <taxon>Bacteroidota</taxon>
        <taxon>Bacteroidia</taxon>
        <taxon>Bacteroidales</taxon>
        <taxon>Rikenellaceae</taxon>
        <taxon>Alistipes</taxon>
    </lineage>
</organism>
<dbReference type="RefSeq" id="WP_147513253.1">
    <property type="nucleotide sequence ID" value="NZ_CP102252.1"/>
</dbReference>
<dbReference type="EMBL" id="CP102252">
    <property type="protein sequence ID" value="UWN66117.1"/>
    <property type="molecule type" value="Genomic_DNA"/>
</dbReference>
<keyword evidence="2" id="KW-1185">Reference proteome</keyword>
<gene>
    <name evidence="1" type="ORF">NQ519_04590</name>
</gene>
<name>A0ABY5V9G9_9BACT</name>
<sequence>MKRIFASLFMVLALASCSKEGEVREIYLPQQIGFVLSDAAGAVTEGMEMGVTATCRRNGGTVSLTEGRVAKYVAKVSADGVSLVPKSDADRICASYGDAGLHYTVFSPYSETGFEEIRVSQNQTYGQNPVRAVYGETFMEQVIETVMIPVSERPLCSILALEIPADLVAEKSVTLAELSLLGVMMDFGEGLTLDQAQIVPVAVEPFTVPSGGIPVGFRTTEGESLSSTILSGTADAGLSVRAGETLSAYVPSADPFLPCEFPVSFPLGRNPSARIGYYNYSDDQPEWNNQGIWHCFAQKQVYATWNQVSAPSATLYQRRELINTGDIGSIGVKGIWTGDYFEFVFPVGALDAGSVVSFEAPFYGRQQPVFWTVEWFDGGEWKRKVSEIEAWDGTRCEASFAIRPYGCVVSYSFALEHPIHRGLLKVRLICADGSLQADTQSNRVVKRELPYNDGKIYQSPFYFYCEGSGVNAFLWSVAPGPDGPESGMTEDLQVQDQVWEWEN</sequence>
<evidence type="ECO:0000313" key="1">
    <source>
        <dbReference type="EMBL" id="UWN66117.1"/>
    </source>
</evidence>
<protein>
    <recommendedName>
        <fullName evidence="3">Fimbrillin family protein</fullName>
    </recommendedName>
</protein>
<evidence type="ECO:0000313" key="2">
    <source>
        <dbReference type="Proteomes" id="UP001058267"/>
    </source>
</evidence>
<dbReference type="PROSITE" id="PS51257">
    <property type="entry name" value="PROKAR_LIPOPROTEIN"/>
    <property type="match status" value="1"/>
</dbReference>
<accession>A0ABY5V9G9</accession>
<evidence type="ECO:0008006" key="3">
    <source>
        <dbReference type="Google" id="ProtNLM"/>
    </source>
</evidence>
<dbReference type="Proteomes" id="UP001058267">
    <property type="component" value="Chromosome"/>
</dbReference>